<proteinExistence type="predicted"/>
<sequence length="264" mass="28842">MREASSQVLSERAREPKGFKRTFIISLCTHIIALAIIFFGPTSWVSGEDSDSIDSVISIRLGGPDGPGEGGATPLGGRPIQEILPLDEIDRPQWIQPPTKIQPKTIMPVADRAPRLEKETELLETPDEARGRTQTRGPQLLEGTAMSDTGVSGIGVGLSTGGLGGNSDELSIGDFCCPDYLATMIELIRQRWDSKQQVPGFAVVKFSIERSGIIEDVTIDIGSGYFALDMSAQRAILLTRQLPPLPSNFMETNLIVRLTFEYRR</sequence>
<accession>A0A075FMJ3</accession>
<dbReference type="AlphaFoldDB" id="A0A075FMJ3"/>
<dbReference type="GO" id="GO:0016020">
    <property type="term" value="C:membrane"/>
    <property type="evidence" value="ECO:0007669"/>
    <property type="project" value="UniProtKB-SubCell"/>
</dbReference>
<keyword evidence="3 5" id="KW-1133">Transmembrane helix</keyword>
<dbReference type="EMBL" id="KF900317">
    <property type="protein sequence ID" value="AIE90721.1"/>
    <property type="molecule type" value="Genomic_DNA"/>
</dbReference>
<dbReference type="Gene3D" id="3.30.1150.10">
    <property type="match status" value="1"/>
</dbReference>
<organism evidence="7">
    <name type="scientific">uncultured marine thaumarchaeote AD1000_06_A03</name>
    <dbReference type="NCBI Taxonomy" id="1455884"/>
    <lineage>
        <taxon>Archaea</taxon>
        <taxon>Nitrososphaerota</taxon>
        <taxon>environmental samples</taxon>
    </lineage>
</organism>
<feature type="transmembrane region" description="Helical" evidence="5">
    <location>
        <begin position="21"/>
        <end position="40"/>
    </location>
</feature>
<reference evidence="7" key="1">
    <citation type="journal article" date="2014" name="Genome Biol. Evol.">
        <title>Pangenome evidence for extensive interdomain horizontal transfer affecting lineage core and shell genes in uncultured planktonic thaumarchaeota and euryarchaeota.</title>
        <authorList>
            <person name="Deschamps P."/>
            <person name="Zivanovic Y."/>
            <person name="Moreira D."/>
            <person name="Rodriguez-Valera F."/>
            <person name="Lopez-Garcia P."/>
        </authorList>
    </citation>
    <scope>NUCLEOTIDE SEQUENCE</scope>
</reference>
<feature type="domain" description="TonB C-terminal" evidence="6">
    <location>
        <begin position="174"/>
        <end position="264"/>
    </location>
</feature>
<dbReference type="InterPro" id="IPR037682">
    <property type="entry name" value="TonB_C"/>
</dbReference>
<evidence type="ECO:0000256" key="1">
    <source>
        <dbReference type="ARBA" id="ARBA00004167"/>
    </source>
</evidence>
<evidence type="ECO:0000259" key="6">
    <source>
        <dbReference type="PROSITE" id="PS52015"/>
    </source>
</evidence>
<dbReference type="InterPro" id="IPR006260">
    <property type="entry name" value="TonB/TolA_C"/>
</dbReference>
<evidence type="ECO:0000256" key="5">
    <source>
        <dbReference type="SAM" id="Phobius"/>
    </source>
</evidence>
<keyword evidence="4 5" id="KW-0472">Membrane</keyword>
<dbReference type="Pfam" id="PF13103">
    <property type="entry name" value="TonB_2"/>
    <property type="match status" value="1"/>
</dbReference>
<evidence type="ECO:0000256" key="4">
    <source>
        <dbReference type="ARBA" id="ARBA00023136"/>
    </source>
</evidence>
<keyword evidence="2 5" id="KW-0812">Transmembrane</keyword>
<protein>
    <recommendedName>
        <fullName evidence="6">TonB C-terminal domain-containing protein</fullName>
    </recommendedName>
</protein>
<comment type="subcellular location">
    <subcellularLocation>
        <location evidence="1">Membrane</location>
        <topology evidence="1">Single-pass membrane protein</topology>
    </subcellularLocation>
</comment>
<name>A0A075FMJ3_9ARCH</name>
<evidence type="ECO:0000313" key="7">
    <source>
        <dbReference type="EMBL" id="AIE90721.1"/>
    </source>
</evidence>
<dbReference type="PROSITE" id="PS52015">
    <property type="entry name" value="TONB_CTD"/>
    <property type="match status" value="1"/>
</dbReference>
<dbReference type="GO" id="GO:0055085">
    <property type="term" value="P:transmembrane transport"/>
    <property type="evidence" value="ECO:0007669"/>
    <property type="project" value="InterPro"/>
</dbReference>
<dbReference type="NCBIfam" id="TIGR01352">
    <property type="entry name" value="tonB_Cterm"/>
    <property type="match status" value="1"/>
</dbReference>
<dbReference type="SUPFAM" id="SSF74653">
    <property type="entry name" value="TolA/TonB C-terminal domain"/>
    <property type="match status" value="1"/>
</dbReference>
<evidence type="ECO:0000256" key="2">
    <source>
        <dbReference type="ARBA" id="ARBA00022692"/>
    </source>
</evidence>
<evidence type="ECO:0000256" key="3">
    <source>
        <dbReference type="ARBA" id="ARBA00022989"/>
    </source>
</evidence>